<dbReference type="GO" id="GO:0003676">
    <property type="term" value="F:nucleic acid binding"/>
    <property type="evidence" value="ECO:0007669"/>
    <property type="project" value="InterPro"/>
</dbReference>
<evidence type="ECO:0000259" key="2">
    <source>
        <dbReference type="PROSITE" id="PS50158"/>
    </source>
</evidence>
<dbReference type="Gene3D" id="4.10.60.10">
    <property type="entry name" value="Zinc finger, CCHC-type"/>
    <property type="match status" value="1"/>
</dbReference>
<dbReference type="Pfam" id="PF00098">
    <property type="entry name" value="zf-CCHC"/>
    <property type="match status" value="1"/>
</dbReference>
<proteinExistence type="predicted"/>
<evidence type="ECO:0000313" key="3">
    <source>
        <dbReference type="EMBL" id="GFD28877.1"/>
    </source>
</evidence>
<dbReference type="InterPro" id="IPR001878">
    <property type="entry name" value="Znf_CCHC"/>
</dbReference>
<keyword evidence="1" id="KW-0863">Zinc-finger</keyword>
<feature type="non-terminal residue" evidence="3">
    <location>
        <position position="1"/>
    </location>
</feature>
<dbReference type="InterPro" id="IPR036875">
    <property type="entry name" value="Znf_CCHC_sf"/>
</dbReference>
<name>A0A699V1E0_TANCI</name>
<accession>A0A699V1E0</accession>
<comment type="caution">
    <text evidence="3">The sequence shown here is derived from an EMBL/GenBank/DDBJ whole genome shotgun (WGS) entry which is preliminary data.</text>
</comment>
<dbReference type="AlphaFoldDB" id="A0A699V1E0"/>
<dbReference type="SUPFAM" id="SSF57756">
    <property type="entry name" value="Retrovirus zinc finger-like domains"/>
    <property type="match status" value="1"/>
</dbReference>
<feature type="domain" description="CCHC-type" evidence="2">
    <location>
        <begin position="21"/>
        <end position="36"/>
    </location>
</feature>
<sequence length="134" mass="14891">GRNLGANGPTPMGFDTEKVECYNCHRKGHFARECRSPKDLRRTAVAEPQRRNVPVKTSTSNALVSQCNGTGTYDWSFQAEEEPTKFALMAFTSSSSNSSSDNETGLESVEARLLVYKQNESILEENIKLLNIEV</sequence>
<dbReference type="SMART" id="SM00343">
    <property type="entry name" value="ZnF_C2HC"/>
    <property type="match status" value="1"/>
</dbReference>
<dbReference type="GO" id="GO:0008270">
    <property type="term" value="F:zinc ion binding"/>
    <property type="evidence" value="ECO:0007669"/>
    <property type="project" value="UniProtKB-KW"/>
</dbReference>
<feature type="non-terminal residue" evidence="3">
    <location>
        <position position="134"/>
    </location>
</feature>
<protein>
    <recommendedName>
        <fullName evidence="2">CCHC-type domain-containing protein</fullName>
    </recommendedName>
</protein>
<dbReference type="PROSITE" id="PS50158">
    <property type="entry name" value="ZF_CCHC"/>
    <property type="match status" value="1"/>
</dbReference>
<gene>
    <name evidence="3" type="ORF">Tci_900846</name>
</gene>
<keyword evidence="1" id="KW-0479">Metal-binding</keyword>
<keyword evidence="1" id="KW-0862">Zinc</keyword>
<evidence type="ECO:0000256" key="1">
    <source>
        <dbReference type="PROSITE-ProRule" id="PRU00047"/>
    </source>
</evidence>
<organism evidence="3">
    <name type="scientific">Tanacetum cinerariifolium</name>
    <name type="common">Dalmatian daisy</name>
    <name type="synonym">Chrysanthemum cinerariifolium</name>
    <dbReference type="NCBI Taxonomy" id="118510"/>
    <lineage>
        <taxon>Eukaryota</taxon>
        <taxon>Viridiplantae</taxon>
        <taxon>Streptophyta</taxon>
        <taxon>Embryophyta</taxon>
        <taxon>Tracheophyta</taxon>
        <taxon>Spermatophyta</taxon>
        <taxon>Magnoliopsida</taxon>
        <taxon>eudicotyledons</taxon>
        <taxon>Gunneridae</taxon>
        <taxon>Pentapetalae</taxon>
        <taxon>asterids</taxon>
        <taxon>campanulids</taxon>
        <taxon>Asterales</taxon>
        <taxon>Asteraceae</taxon>
        <taxon>Asteroideae</taxon>
        <taxon>Anthemideae</taxon>
        <taxon>Anthemidinae</taxon>
        <taxon>Tanacetum</taxon>
    </lineage>
</organism>
<dbReference type="EMBL" id="BKCJ011389504">
    <property type="protein sequence ID" value="GFD28877.1"/>
    <property type="molecule type" value="Genomic_DNA"/>
</dbReference>
<reference evidence="3" key="1">
    <citation type="journal article" date="2019" name="Sci. Rep.">
        <title>Draft genome of Tanacetum cinerariifolium, the natural source of mosquito coil.</title>
        <authorList>
            <person name="Yamashiro T."/>
            <person name="Shiraishi A."/>
            <person name="Satake H."/>
            <person name="Nakayama K."/>
        </authorList>
    </citation>
    <scope>NUCLEOTIDE SEQUENCE</scope>
</reference>